<gene>
    <name evidence="8" type="ORF">M1B34_32100</name>
</gene>
<evidence type="ECO:0000256" key="3">
    <source>
        <dbReference type="ARBA" id="ARBA00023295"/>
    </source>
</evidence>
<dbReference type="NCBIfam" id="TIGR01322">
    <property type="entry name" value="scrB_fam"/>
    <property type="match status" value="1"/>
</dbReference>
<dbReference type="InterPro" id="IPR013320">
    <property type="entry name" value="ConA-like_dom_sf"/>
</dbReference>
<evidence type="ECO:0000313" key="8">
    <source>
        <dbReference type="EMBL" id="MCK9802176.1"/>
    </source>
</evidence>
<protein>
    <recommendedName>
        <fullName evidence="4">Sucrose-6-phosphate hydrolase</fullName>
        <ecNumber evidence="4">3.2.1.26</ecNumber>
    </recommendedName>
    <alternativeName>
        <fullName evidence="5">Invertase</fullName>
    </alternativeName>
</protein>
<evidence type="ECO:0000259" key="7">
    <source>
        <dbReference type="Pfam" id="PF08244"/>
    </source>
</evidence>
<dbReference type="InterPro" id="IPR006232">
    <property type="entry name" value="Suc6P_hydrolase"/>
</dbReference>
<dbReference type="EC" id="3.2.1.26" evidence="4"/>
<comment type="caution">
    <text evidence="8">The sequence shown here is derived from an EMBL/GenBank/DDBJ whole genome shotgun (WGS) entry which is preliminary data.</text>
</comment>
<dbReference type="InterPro" id="IPR023296">
    <property type="entry name" value="Glyco_hydro_beta-prop_sf"/>
</dbReference>
<evidence type="ECO:0000256" key="2">
    <source>
        <dbReference type="ARBA" id="ARBA00022801"/>
    </source>
</evidence>
<keyword evidence="5" id="KW-0963">Cytoplasm</keyword>
<dbReference type="CDD" id="cd08996">
    <property type="entry name" value="GH32_FFase"/>
    <property type="match status" value="1"/>
</dbReference>
<dbReference type="SUPFAM" id="SSF49899">
    <property type="entry name" value="Concanavalin A-like lectins/glucanases"/>
    <property type="match status" value="1"/>
</dbReference>
<feature type="domain" description="Glycosyl hydrolase family 32 N-terminal" evidence="6">
    <location>
        <begin position="29"/>
        <end position="332"/>
    </location>
</feature>
<dbReference type="InterPro" id="IPR013189">
    <property type="entry name" value="Glyco_hydro_32_C"/>
</dbReference>
<proteinExistence type="inferred from homology"/>
<reference evidence="8 9" key="2">
    <citation type="journal article" date="2023" name="Plant Pathol.">
        <title>Dismantling and reorganizing Pseudomonas marginalis sensu#lato.</title>
        <authorList>
            <person name="Sawada H."/>
            <person name="Fujikawa T."/>
            <person name="Satou M."/>
        </authorList>
    </citation>
    <scope>NUCLEOTIDE SEQUENCE [LARGE SCALE GENOMIC DNA]</scope>
    <source>
        <strain evidence="8 9">MAFF 302030</strain>
    </source>
</reference>
<keyword evidence="5" id="KW-0119">Carbohydrate metabolism</keyword>
<dbReference type="RefSeq" id="WP_268267272.1">
    <property type="nucleotide sequence ID" value="NZ_JALQCW010000111.1"/>
</dbReference>
<dbReference type="AlphaFoldDB" id="A0A9X2C9D0"/>
<dbReference type="Pfam" id="PF00251">
    <property type="entry name" value="Glyco_hydro_32N"/>
    <property type="match status" value="1"/>
</dbReference>
<name>A0A9X2C9D0_9PSED</name>
<dbReference type="InterPro" id="IPR001362">
    <property type="entry name" value="Glyco_hydro_32"/>
</dbReference>
<reference evidence="8 9" key="1">
    <citation type="journal article" date="2022" name="Int. J. Syst. Evol. Microbiol.">
        <title>Pseudomonas aegrilactucae sp. nov. and Pseudomonas morbosilactucae sp. nov., pathogens causing bacterial rot of lettuce in Japan.</title>
        <authorList>
            <person name="Sawada H."/>
            <person name="Fujikawa T."/>
            <person name="Satou M."/>
        </authorList>
    </citation>
    <scope>NUCLEOTIDE SEQUENCE [LARGE SCALE GENOMIC DNA]</scope>
    <source>
        <strain evidence="8 9">MAFF 302030</strain>
    </source>
</reference>
<sequence>MPSERLDQAHRALDNTLPRRRDDYRLGYHLAPPAGWMNDPNGLVYFRGEYHVFYQHHPYSAQWGPMHWGHAKSRDLVHWEHLPIALAPGDEYDRDGCFSGSAVVADDTLYLLYTGHRWLGEPGDDQRIHQVQCLASSTDGLVFTKHGTVIEAAPDSQIMHFRDPKVWRRGEHWWMALGARHGDDPQLLLYRSEDLRQWHFLACALAGQRDPDGYMWECPDMFELDGVDVLLYSPQGLQPSGYDNWNRYQNSYRFGLLDDAGHFSECGELYELDHGHDFYAAQTLLAADGRRLLWAWMDMWDSPMPSQAHHWCGALSLPRELSRDGERLRMRPARELTALRRTPHREQVGILTSQRRSLAMGGALLELELQLDLAASSAERFGLAVRCSADHQQQTLLYFDAMARRLVLDRQHSGAGVSGVRSVPVAPGQTRIALRIFLDRSSIEVFVDDGAYSLSSRIYPDPDSLGISVFALNGAGAMGEIRGWELADLQL</sequence>
<dbReference type="InterPro" id="IPR013148">
    <property type="entry name" value="Glyco_hydro_32_N"/>
</dbReference>
<dbReference type="PANTHER" id="PTHR43101">
    <property type="entry name" value="BETA-FRUCTOSIDASE"/>
    <property type="match status" value="1"/>
</dbReference>
<dbReference type="SMART" id="SM00640">
    <property type="entry name" value="Glyco_32"/>
    <property type="match status" value="1"/>
</dbReference>
<comment type="catalytic activity">
    <reaction evidence="4">
        <text>Hydrolysis of terminal non-reducing beta-D-fructofuranoside residues in beta-D-fructofuranosides.</text>
        <dbReference type="EC" id="3.2.1.26"/>
    </reaction>
</comment>
<dbReference type="EMBL" id="JALQCW010000111">
    <property type="protein sequence ID" value="MCK9802176.1"/>
    <property type="molecule type" value="Genomic_DNA"/>
</dbReference>
<feature type="domain" description="Glycosyl hydrolase family 32 C-terminal" evidence="7">
    <location>
        <begin position="335"/>
        <end position="481"/>
    </location>
</feature>
<organism evidence="8 9">
    <name type="scientific">Pseudomonas morbosilactucae</name>
    <dbReference type="NCBI Taxonomy" id="2938197"/>
    <lineage>
        <taxon>Bacteria</taxon>
        <taxon>Pseudomonadati</taxon>
        <taxon>Pseudomonadota</taxon>
        <taxon>Gammaproteobacteria</taxon>
        <taxon>Pseudomonadales</taxon>
        <taxon>Pseudomonadaceae</taxon>
        <taxon>Pseudomonas</taxon>
    </lineage>
</organism>
<dbReference type="Gene3D" id="2.115.10.20">
    <property type="entry name" value="Glycosyl hydrolase domain, family 43"/>
    <property type="match status" value="1"/>
</dbReference>
<evidence type="ECO:0000256" key="1">
    <source>
        <dbReference type="ARBA" id="ARBA00009902"/>
    </source>
</evidence>
<evidence type="ECO:0000256" key="5">
    <source>
        <dbReference type="RuleBase" id="RU365015"/>
    </source>
</evidence>
<comment type="function">
    <text evidence="5">Enables the bacterium to metabolize sucrose as a sole carbon source.</text>
</comment>
<evidence type="ECO:0000256" key="4">
    <source>
        <dbReference type="RuleBase" id="RU362110"/>
    </source>
</evidence>
<dbReference type="Proteomes" id="UP001155059">
    <property type="component" value="Unassembled WGS sequence"/>
</dbReference>
<dbReference type="GO" id="GO:0005975">
    <property type="term" value="P:carbohydrate metabolic process"/>
    <property type="evidence" value="ECO:0007669"/>
    <property type="project" value="InterPro"/>
</dbReference>
<dbReference type="InterPro" id="IPR051214">
    <property type="entry name" value="GH32_Enzymes"/>
</dbReference>
<keyword evidence="3 4" id="KW-0326">Glycosidase</keyword>
<dbReference type="GO" id="GO:0005737">
    <property type="term" value="C:cytoplasm"/>
    <property type="evidence" value="ECO:0007669"/>
    <property type="project" value="UniProtKB-SubCell"/>
</dbReference>
<evidence type="ECO:0000313" key="9">
    <source>
        <dbReference type="Proteomes" id="UP001155059"/>
    </source>
</evidence>
<comment type="subcellular location">
    <subcellularLocation>
        <location evidence="5">Cytoplasm</location>
    </subcellularLocation>
</comment>
<keyword evidence="2 4" id="KW-0378">Hydrolase</keyword>
<dbReference type="Pfam" id="PF08244">
    <property type="entry name" value="Glyco_hydro_32C"/>
    <property type="match status" value="1"/>
</dbReference>
<dbReference type="InterPro" id="IPR018053">
    <property type="entry name" value="Glyco_hydro_32_AS"/>
</dbReference>
<dbReference type="PROSITE" id="PS00609">
    <property type="entry name" value="GLYCOSYL_HYDROL_F32"/>
    <property type="match status" value="1"/>
</dbReference>
<dbReference type="SUPFAM" id="SSF75005">
    <property type="entry name" value="Arabinanase/levansucrase/invertase"/>
    <property type="match status" value="1"/>
</dbReference>
<dbReference type="PANTHER" id="PTHR43101:SF1">
    <property type="entry name" value="BETA-FRUCTOSIDASE"/>
    <property type="match status" value="1"/>
</dbReference>
<dbReference type="GO" id="GO:0004564">
    <property type="term" value="F:beta-fructofuranosidase activity"/>
    <property type="evidence" value="ECO:0007669"/>
    <property type="project" value="UniProtKB-EC"/>
</dbReference>
<accession>A0A9X2C9D0</accession>
<comment type="similarity">
    <text evidence="1 4">Belongs to the glycosyl hydrolase 32 family.</text>
</comment>
<evidence type="ECO:0000259" key="6">
    <source>
        <dbReference type="Pfam" id="PF00251"/>
    </source>
</evidence>
<dbReference type="Gene3D" id="2.60.120.560">
    <property type="entry name" value="Exo-inulinase, domain 1"/>
    <property type="match status" value="1"/>
</dbReference>
<comment type="pathway">
    <text evidence="5">Glycan biosynthesis; sucrose metabolism.</text>
</comment>